<dbReference type="Proteomes" id="UP000187261">
    <property type="component" value="Unassembled WGS sequence"/>
</dbReference>
<dbReference type="STRING" id="1121284.SAMN05660493_02659"/>
<evidence type="ECO:0000313" key="3">
    <source>
        <dbReference type="Proteomes" id="UP000187261"/>
    </source>
</evidence>
<dbReference type="EMBL" id="FTPU01000035">
    <property type="protein sequence ID" value="SIT97928.1"/>
    <property type="molecule type" value="Genomic_DNA"/>
</dbReference>
<dbReference type="RefSeq" id="WP_076784042.1">
    <property type="nucleotide sequence ID" value="NZ_FTPU01000035.1"/>
</dbReference>
<dbReference type="InterPro" id="IPR001466">
    <property type="entry name" value="Beta-lactam-related"/>
</dbReference>
<organism evidence="2 3">
    <name type="scientific">Epilithonimonas bovis DSM 19482</name>
    <dbReference type="NCBI Taxonomy" id="1121284"/>
    <lineage>
        <taxon>Bacteria</taxon>
        <taxon>Pseudomonadati</taxon>
        <taxon>Bacteroidota</taxon>
        <taxon>Flavobacteriia</taxon>
        <taxon>Flavobacteriales</taxon>
        <taxon>Weeksellaceae</taxon>
        <taxon>Chryseobacterium group</taxon>
        <taxon>Epilithonimonas</taxon>
    </lineage>
</organism>
<dbReference type="SUPFAM" id="SSF56601">
    <property type="entry name" value="beta-lactamase/transpeptidase-like"/>
    <property type="match status" value="1"/>
</dbReference>
<evidence type="ECO:0000313" key="2">
    <source>
        <dbReference type="EMBL" id="SIT97928.1"/>
    </source>
</evidence>
<reference evidence="3" key="1">
    <citation type="submission" date="2016-10" db="EMBL/GenBank/DDBJ databases">
        <authorList>
            <person name="Varghese N."/>
            <person name="Submissions S."/>
        </authorList>
    </citation>
    <scope>NUCLEOTIDE SEQUENCE [LARGE SCALE GENOMIC DNA]</scope>
    <source>
        <strain evidence="3">DSM 19482</strain>
    </source>
</reference>
<keyword evidence="3" id="KW-1185">Reference proteome</keyword>
<feature type="domain" description="Beta-lactamase-related" evidence="1">
    <location>
        <begin position="53"/>
        <end position="112"/>
    </location>
</feature>
<evidence type="ECO:0000259" key="1">
    <source>
        <dbReference type="Pfam" id="PF00144"/>
    </source>
</evidence>
<accession>A0A1U7Q0T5</accession>
<sequence length="140" mass="16166">MKQRHLLRIALLLIIPFFSVKSVAQKPKHYPLSKAFLEGFSKRLNDSIPSLGSFIISKDQQIVYEQYFHGADRNTVFSIKSVTKSITSVLAGIARDQHLLPDLSAPVLKQIQPKKRKINSNLAFRFYQYSHPAIHWFPFR</sequence>
<name>A0A1U7Q0T5_9FLAO</name>
<gene>
    <name evidence="2" type="ORF">SAMN05660493_02659</name>
</gene>
<proteinExistence type="predicted"/>
<dbReference type="Gene3D" id="3.40.710.10">
    <property type="entry name" value="DD-peptidase/beta-lactamase superfamily"/>
    <property type="match status" value="1"/>
</dbReference>
<dbReference type="AlphaFoldDB" id="A0A1U7Q0T5"/>
<protein>
    <submittedName>
        <fullName evidence="2">Beta-lactamase</fullName>
    </submittedName>
</protein>
<dbReference type="Pfam" id="PF00144">
    <property type="entry name" value="Beta-lactamase"/>
    <property type="match status" value="1"/>
</dbReference>
<dbReference type="OrthoDB" id="9773047at2"/>
<dbReference type="InterPro" id="IPR012338">
    <property type="entry name" value="Beta-lactam/transpept-like"/>
</dbReference>